<keyword evidence="2" id="KW-1133">Transmembrane helix</keyword>
<evidence type="ECO:0000313" key="4">
    <source>
        <dbReference type="Proteomes" id="UP000005297"/>
    </source>
</evidence>
<dbReference type="Proteomes" id="UP000005297">
    <property type="component" value="Unassembled WGS sequence"/>
</dbReference>
<dbReference type="InParanoid" id="Q0F1M9"/>
<dbReference type="EMBL" id="AATS01000003">
    <property type="protein sequence ID" value="EAU55162.1"/>
    <property type="molecule type" value="Genomic_DNA"/>
</dbReference>
<name>Q0F1M9_9PROT</name>
<feature type="compositionally biased region" description="Basic and acidic residues" evidence="1">
    <location>
        <begin position="76"/>
        <end position="87"/>
    </location>
</feature>
<comment type="caution">
    <text evidence="3">The sequence shown here is derived from an EMBL/GenBank/DDBJ whole genome shotgun (WGS) entry which is preliminary data.</text>
</comment>
<keyword evidence="2" id="KW-0812">Transmembrane</keyword>
<feature type="compositionally biased region" description="Low complexity" evidence="1">
    <location>
        <begin position="63"/>
        <end position="75"/>
    </location>
</feature>
<gene>
    <name evidence="3" type="ORF">SPV1_10536</name>
</gene>
<evidence type="ECO:0000313" key="3">
    <source>
        <dbReference type="EMBL" id="EAU55162.1"/>
    </source>
</evidence>
<dbReference type="AlphaFoldDB" id="Q0F1M9"/>
<feature type="transmembrane region" description="Helical" evidence="2">
    <location>
        <begin position="136"/>
        <end position="154"/>
    </location>
</feature>
<organism evidence="3 4">
    <name type="scientific">Mariprofundus ferrooxydans PV-1</name>
    <dbReference type="NCBI Taxonomy" id="314345"/>
    <lineage>
        <taxon>Bacteria</taxon>
        <taxon>Pseudomonadati</taxon>
        <taxon>Pseudomonadota</taxon>
        <taxon>Candidatius Mariprofundia</taxon>
        <taxon>Mariprofundales</taxon>
        <taxon>Mariprofundaceae</taxon>
        <taxon>Mariprofundus</taxon>
    </lineage>
</organism>
<keyword evidence="2" id="KW-0472">Membrane</keyword>
<keyword evidence="4" id="KW-1185">Reference proteome</keyword>
<reference evidence="3 4" key="1">
    <citation type="submission" date="2006-09" db="EMBL/GenBank/DDBJ databases">
        <authorList>
            <person name="Emerson D."/>
            <person name="Ferriera S."/>
            <person name="Johnson J."/>
            <person name="Kravitz S."/>
            <person name="Halpern A."/>
            <person name="Remington K."/>
            <person name="Beeson K."/>
            <person name="Tran B."/>
            <person name="Rogers Y.-H."/>
            <person name="Friedman R."/>
            <person name="Venter J.C."/>
        </authorList>
    </citation>
    <scope>NUCLEOTIDE SEQUENCE [LARGE SCALE GENOMIC DNA]</scope>
    <source>
        <strain evidence="3 4">PV-1</strain>
    </source>
</reference>
<feature type="transmembrane region" description="Helical" evidence="2">
    <location>
        <begin position="7"/>
        <end position="26"/>
    </location>
</feature>
<evidence type="ECO:0000256" key="1">
    <source>
        <dbReference type="SAM" id="MobiDB-lite"/>
    </source>
</evidence>
<evidence type="ECO:0000256" key="2">
    <source>
        <dbReference type="SAM" id="Phobius"/>
    </source>
</evidence>
<feature type="region of interest" description="Disordered" evidence="1">
    <location>
        <begin position="60"/>
        <end position="87"/>
    </location>
</feature>
<proteinExistence type="predicted"/>
<feature type="transmembrane region" description="Helical" evidence="2">
    <location>
        <begin position="174"/>
        <end position="195"/>
    </location>
</feature>
<protein>
    <submittedName>
        <fullName evidence="3">Uncharacterized protein</fullName>
    </submittedName>
</protein>
<dbReference type="HOGENOM" id="CLU_1260180_0_0_0"/>
<feature type="transmembrane region" description="Helical" evidence="2">
    <location>
        <begin position="108"/>
        <end position="129"/>
    </location>
</feature>
<sequence length="212" mass="23256">MQHVHHGLGMAVLALIMGTLWAAYIATHHEQLHGAFEAQEASIKTVEVQHHMQELDMDHTHAESASPHAHSATSDSHNELSHASDAHQHSHSGSLAMDAMQRLLRGHIHFMGVGIMAIVMLILVASTALKSCWQKVFGWTFGLGALMYPPAWILMGFRTVELGPQAAEESVLWLFGPAVALLLGSLIALFAVMAVECIGLKKRRLFSWAFDQ</sequence>
<accession>Q0F1M9</accession>